<sequence>MEPALRCNVLNCRVRLSDKALVTTCSHIFCLECDSQIGLSKQAPSRDRVCPVCQLQLPNPDDAVITVLNPTEDYKTSVLSGLGPGTIMECAGRALSFWAYQMTQETVYQEHVCKALREKYSNLHAQLNNTVNEANVEIGKLRNKLASMTVDQENLERKHIELAEAYKNKVQKCLRAQELYDRLKHKAMLGQVQDAASESVNYTLGTATGKNFGGAVTHAELAEQQGVIPYHGPRHDGSLDAPGATRGHVSGPGINSWQENPVVQADVPATPSTHRLRAGAGGPGLSTVPGLVVGTPASGLRSPRTRDALHSTQQLSTTRNLSGVGLSSGLRTSYTAPTAVDKDGFALPAVQPRVIQRPGAFIANSTAFR</sequence>
<reference evidence="5" key="1">
    <citation type="submission" date="2022-07" db="EMBL/GenBank/DDBJ databases">
        <title>Fungi with potential for degradation of polypropylene.</title>
        <authorList>
            <person name="Gostincar C."/>
        </authorList>
    </citation>
    <scope>NUCLEOTIDE SEQUENCE</scope>
    <source>
        <strain evidence="5">EXF-13308</strain>
    </source>
</reference>
<proteinExistence type="predicted"/>
<keyword evidence="2" id="KW-0175">Coiled coil</keyword>
<name>A0AA38RQJ7_9PEZI</name>
<keyword evidence="1" id="KW-0862">Zinc</keyword>
<dbReference type="InterPro" id="IPR001841">
    <property type="entry name" value="Znf_RING"/>
</dbReference>
<dbReference type="Gene3D" id="3.30.40.10">
    <property type="entry name" value="Zinc/RING finger domain, C3HC4 (zinc finger)"/>
    <property type="match status" value="1"/>
</dbReference>
<evidence type="ECO:0000256" key="3">
    <source>
        <dbReference type="SAM" id="MobiDB-lite"/>
    </source>
</evidence>
<dbReference type="PANTHER" id="PTHR14305">
    <property type="entry name" value="E3 UBIQUITIN-PROTEIN LIGASE CCNB1IP1"/>
    <property type="match status" value="1"/>
</dbReference>
<evidence type="ECO:0000256" key="2">
    <source>
        <dbReference type="SAM" id="Coils"/>
    </source>
</evidence>
<feature type="coiled-coil region" evidence="2">
    <location>
        <begin position="113"/>
        <end position="158"/>
    </location>
</feature>
<dbReference type="GO" id="GO:0007131">
    <property type="term" value="P:reciprocal meiotic recombination"/>
    <property type="evidence" value="ECO:0007669"/>
    <property type="project" value="InterPro"/>
</dbReference>
<keyword evidence="1" id="KW-0863">Zinc-finger</keyword>
<dbReference type="PROSITE" id="PS50089">
    <property type="entry name" value="ZF_RING_2"/>
    <property type="match status" value="1"/>
</dbReference>
<dbReference type="GO" id="GO:0008270">
    <property type="term" value="F:zinc ion binding"/>
    <property type="evidence" value="ECO:0007669"/>
    <property type="project" value="UniProtKB-KW"/>
</dbReference>
<dbReference type="AlphaFoldDB" id="A0AA38RQJ7"/>
<dbReference type="SUPFAM" id="SSF57850">
    <property type="entry name" value="RING/U-box"/>
    <property type="match status" value="1"/>
</dbReference>
<evidence type="ECO:0000259" key="4">
    <source>
        <dbReference type="PROSITE" id="PS50089"/>
    </source>
</evidence>
<feature type="domain" description="RING-type" evidence="4">
    <location>
        <begin position="12"/>
        <end position="54"/>
    </location>
</feature>
<dbReference type="EMBL" id="JANBVO010000004">
    <property type="protein sequence ID" value="KAJ9154948.1"/>
    <property type="molecule type" value="Genomic_DNA"/>
</dbReference>
<gene>
    <name evidence="5" type="ORF">NKR23_g2563</name>
</gene>
<evidence type="ECO:0000256" key="1">
    <source>
        <dbReference type="PROSITE-ProRule" id="PRU00175"/>
    </source>
</evidence>
<dbReference type="GO" id="GO:0000795">
    <property type="term" value="C:synaptonemal complex"/>
    <property type="evidence" value="ECO:0007669"/>
    <property type="project" value="InterPro"/>
</dbReference>
<accession>A0AA38RQJ7</accession>
<organism evidence="5 6">
    <name type="scientific">Pleurostoma richardsiae</name>
    <dbReference type="NCBI Taxonomy" id="41990"/>
    <lineage>
        <taxon>Eukaryota</taxon>
        <taxon>Fungi</taxon>
        <taxon>Dikarya</taxon>
        <taxon>Ascomycota</taxon>
        <taxon>Pezizomycotina</taxon>
        <taxon>Sordariomycetes</taxon>
        <taxon>Sordariomycetidae</taxon>
        <taxon>Calosphaeriales</taxon>
        <taxon>Pleurostomataceae</taxon>
        <taxon>Pleurostoma</taxon>
    </lineage>
</organism>
<dbReference type="GO" id="GO:0061630">
    <property type="term" value="F:ubiquitin protein ligase activity"/>
    <property type="evidence" value="ECO:0007669"/>
    <property type="project" value="InterPro"/>
</dbReference>
<dbReference type="PANTHER" id="PTHR14305:SF0">
    <property type="entry name" value="E3 UBIQUITIN-PROTEIN LIGASE CCNB1IP1"/>
    <property type="match status" value="1"/>
</dbReference>
<dbReference type="InterPro" id="IPR013083">
    <property type="entry name" value="Znf_RING/FYVE/PHD"/>
</dbReference>
<dbReference type="Pfam" id="PF14634">
    <property type="entry name" value="zf-RING_5"/>
    <property type="match status" value="1"/>
</dbReference>
<keyword evidence="6" id="KW-1185">Reference proteome</keyword>
<protein>
    <submittedName>
        <fullName evidence="5">E3 ubiquitin-protein ligase CCNB1IP1</fullName>
    </submittedName>
</protein>
<comment type="caution">
    <text evidence="5">The sequence shown here is derived from an EMBL/GenBank/DDBJ whole genome shotgun (WGS) entry which is preliminary data.</text>
</comment>
<dbReference type="InterPro" id="IPR042448">
    <property type="entry name" value="CCNB1IP1"/>
</dbReference>
<evidence type="ECO:0000313" key="6">
    <source>
        <dbReference type="Proteomes" id="UP001174694"/>
    </source>
</evidence>
<feature type="region of interest" description="Disordered" evidence="3">
    <location>
        <begin position="297"/>
        <end position="316"/>
    </location>
</feature>
<dbReference type="Proteomes" id="UP001174694">
    <property type="component" value="Unassembled WGS sequence"/>
</dbReference>
<keyword evidence="1" id="KW-0479">Metal-binding</keyword>
<evidence type="ECO:0000313" key="5">
    <source>
        <dbReference type="EMBL" id="KAJ9154948.1"/>
    </source>
</evidence>